<evidence type="ECO:0008006" key="3">
    <source>
        <dbReference type="Google" id="ProtNLM"/>
    </source>
</evidence>
<sequence>MKEKYLTNGNYLLGIVTVLAFVMSANVTASIADFTDDFSNSTLIDSANTTANLSTEEKTLYLAWSKQQQHRLSNGSEAGTNAGSEADNTYVIALGDVDGDGDLDLVAGNVFKSINYT</sequence>
<protein>
    <recommendedName>
        <fullName evidence="3">VCBS repeat-containing protein</fullName>
    </recommendedName>
</protein>
<keyword evidence="2" id="KW-1185">Reference proteome</keyword>
<evidence type="ECO:0000313" key="2">
    <source>
        <dbReference type="Proteomes" id="UP000006327"/>
    </source>
</evidence>
<proteinExistence type="predicted"/>
<reference evidence="1 2" key="1">
    <citation type="journal article" date="2017" name="Antonie Van Leeuwenhoek">
        <title>Rhizobium rhizosphaerae sp. nov., a novel species isolated from rice rhizosphere.</title>
        <authorList>
            <person name="Zhao J.J."/>
            <person name="Zhang J."/>
            <person name="Zhang R.J."/>
            <person name="Zhang C.W."/>
            <person name="Yin H.Q."/>
            <person name="Zhang X.X."/>
        </authorList>
    </citation>
    <scope>NUCLEOTIDE SEQUENCE [LARGE SCALE GENOMIC DNA]</scope>
    <source>
        <strain evidence="1 2">BSs20135</strain>
    </source>
</reference>
<dbReference type="SUPFAM" id="SSF69318">
    <property type="entry name" value="Integrin alpha N-terminal domain"/>
    <property type="match status" value="1"/>
</dbReference>
<dbReference type="EMBL" id="BAEO01000070">
    <property type="protein sequence ID" value="GAC22232.1"/>
    <property type="molecule type" value="Genomic_DNA"/>
</dbReference>
<evidence type="ECO:0000313" key="1">
    <source>
        <dbReference type="EMBL" id="GAC22232.1"/>
    </source>
</evidence>
<dbReference type="Proteomes" id="UP000006327">
    <property type="component" value="Unassembled WGS sequence"/>
</dbReference>
<dbReference type="InterPro" id="IPR028994">
    <property type="entry name" value="Integrin_alpha_N"/>
</dbReference>
<accession>K6YVM3</accession>
<name>K6YVM3_9ALTE</name>
<comment type="caution">
    <text evidence="1">The sequence shown here is derived from an EMBL/GenBank/DDBJ whole genome shotgun (WGS) entry which is preliminary data.</text>
</comment>
<gene>
    <name evidence="1" type="ORF">GARC_5297</name>
</gene>
<dbReference type="AlphaFoldDB" id="K6YVM3"/>
<organism evidence="1 2">
    <name type="scientific">Paraglaciecola arctica BSs20135</name>
    <dbReference type="NCBI Taxonomy" id="493475"/>
    <lineage>
        <taxon>Bacteria</taxon>
        <taxon>Pseudomonadati</taxon>
        <taxon>Pseudomonadota</taxon>
        <taxon>Gammaproteobacteria</taxon>
        <taxon>Alteromonadales</taxon>
        <taxon>Alteromonadaceae</taxon>
        <taxon>Paraglaciecola</taxon>
    </lineage>
</organism>